<comment type="caution">
    <text evidence="1">The sequence shown here is derived from an EMBL/GenBank/DDBJ whole genome shotgun (WGS) entry which is preliminary data.</text>
</comment>
<reference evidence="1" key="1">
    <citation type="submission" date="2020-05" db="EMBL/GenBank/DDBJ databases">
        <title>Large-scale comparative analyses of tick genomes elucidate their genetic diversity and vector capacities.</title>
        <authorList>
            <person name="Jia N."/>
            <person name="Wang J."/>
            <person name="Shi W."/>
            <person name="Du L."/>
            <person name="Sun Y."/>
            <person name="Zhan W."/>
            <person name="Jiang J."/>
            <person name="Wang Q."/>
            <person name="Zhang B."/>
            <person name="Ji P."/>
            <person name="Sakyi L.B."/>
            <person name="Cui X."/>
            <person name="Yuan T."/>
            <person name="Jiang B."/>
            <person name="Yang W."/>
            <person name="Lam T.T.-Y."/>
            <person name="Chang Q."/>
            <person name="Ding S."/>
            <person name="Wang X."/>
            <person name="Zhu J."/>
            <person name="Ruan X."/>
            <person name="Zhao L."/>
            <person name="Wei J."/>
            <person name="Que T."/>
            <person name="Du C."/>
            <person name="Cheng J."/>
            <person name="Dai P."/>
            <person name="Han X."/>
            <person name="Huang E."/>
            <person name="Gao Y."/>
            <person name="Liu J."/>
            <person name="Shao H."/>
            <person name="Ye R."/>
            <person name="Li L."/>
            <person name="Wei W."/>
            <person name="Wang X."/>
            <person name="Wang C."/>
            <person name="Yang T."/>
            <person name="Huo Q."/>
            <person name="Li W."/>
            <person name="Guo W."/>
            <person name="Chen H."/>
            <person name="Zhou L."/>
            <person name="Ni X."/>
            <person name="Tian J."/>
            <person name="Zhou Y."/>
            <person name="Sheng Y."/>
            <person name="Liu T."/>
            <person name="Pan Y."/>
            <person name="Xia L."/>
            <person name="Li J."/>
            <person name="Zhao F."/>
            <person name="Cao W."/>
        </authorList>
    </citation>
    <scope>NUCLEOTIDE SEQUENCE</scope>
    <source>
        <strain evidence="1">Dsil-2018</strain>
    </source>
</reference>
<dbReference type="EMBL" id="CM023472">
    <property type="protein sequence ID" value="KAH7958561.1"/>
    <property type="molecule type" value="Genomic_DNA"/>
</dbReference>
<sequence length="222" mass="23209">MTTSSETGPPASTAVLRDRAPSSATRAVIPSVLRRGGAVRNWAIELCDVLEIAPVPCIEVLVRRGCLASSRDEDVPASDAPPRLRRGSSGSAVKHRRGVRVTCVLHPLAEGPPSPGAAVASQQRRGYALRALGPIVPERHGVPSLLPARRSRSSGSAGRAGVVVGCARVENHGLQHALHSEPAGNGVDHGALPSSGVLLGWTSIRLPCHLLRITCFRDSVPV</sequence>
<keyword evidence="2" id="KW-1185">Reference proteome</keyword>
<evidence type="ECO:0000313" key="1">
    <source>
        <dbReference type="EMBL" id="KAH7958561.1"/>
    </source>
</evidence>
<gene>
    <name evidence="1" type="ORF">HPB49_002629</name>
</gene>
<dbReference type="Proteomes" id="UP000821865">
    <property type="component" value="Chromosome 3"/>
</dbReference>
<proteinExistence type="predicted"/>
<protein>
    <submittedName>
        <fullName evidence="1">Uncharacterized protein</fullName>
    </submittedName>
</protein>
<organism evidence="1 2">
    <name type="scientific">Dermacentor silvarum</name>
    <name type="common">Tick</name>
    <dbReference type="NCBI Taxonomy" id="543639"/>
    <lineage>
        <taxon>Eukaryota</taxon>
        <taxon>Metazoa</taxon>
        <taxon>Ecdysozoa</taxon>
        <taxon>Arthropoda</taxon>
        <taxon>Chelicerata</taxon>
        <taxon>Arachnida</taxon>
        <taxon>Acari</taxon>
        <taxon>Parasitiformes</taxon>
        <taxon>Ixodida</taxon>
        <taxon>Ixodoidea</taxon>
        <taxon>Ixodidae</taxon>
        <taxon>Rhipicephalinae</taxon>
        <taxon>Dermacentor</taxon>
    </lineage>
</organism>
<name>A0ACB8D2I0_DERSI</name>
<accession>A0ACB8D2I0</accession>
<evidence type="ECO:0000313" key="2">
    <source>
        <dbReference type="Proteomes" id="UP000821865"/>
    </source>
</evidence>